<comment type="caution">
    <text evidence="7">The sequence shown here is derived from an EMBL/GenBank/DDBJ whole genome shotgun (WGS) entry which is preliminary data.</text>
</comment>
<evidence type="ECO:0000256" key="1">
    <source>
        <dbReference type="ARBA" id="ARBA00004651"/>
    </source>
</evidence>
<keyword evidence="4 6" id="KW-1133">Transmembrane helix</keyword>
<feature type="transmembrane region" description="Helical" evidence="6">
    <location>
        <begin position="122"/>
        <end position="140"/>
    </location>
</feature>
<comment type="similarity">
    <text evidence="6">Belongs to the LPG synthase family.</text>
</comment>
<dbReference type="EC" id="2.3.2.3" evidence="6"/>
<dbReference type="PANTHER" id="PTHR39087:SF2">
    <property type="entry name" value="UPF0104 MEMBRANE PROTEIN MJ1595"/>
    <property type="match status" value="1"/>
</dbReference>
<keyword evidence="8" id="KW-1185">Reference proteome</keyword>
<evidence type="ECO:0000256" key="5">
    <source>
        <dbReference type="ARBA" id="ARBA00023136"/>
    </source>
</evidence>
<dbReference type="Proteomes" id="UP000749471">
    <property type="component" value="Unassembled WGS sequence"/>
</dbReference>
<reference evidence="7 8" key="1">
    <citation type="submission" date="2021-06" db="EMBL/GenBank/DDBJ databases">
        <authorList>
            <person name="Sun Q."/>
            <person name="Li D."/>
        </authorList>
    </citation>
    <scope>NUCLEOTIDE SEQUENCE [LARGE SCALE GENOMIC DNA]</scope>
    <source>
        <strain evidence="7 8">MSJ-40</strain>
    </source>
</reference>
<dbReference type="RefSeq" id="WP_216520549.1">
    <property type="nucleotide sequence ID" value="NZ_JAHLPM010000011.1"/>
</dbReference>
<keyword evidence="2" id="KW-1003">Cell membrane</keyword>
<evidence type="ECO:0000256" key="2">
    <source>
        <dbReference type="ARBA" id="ARBA00022475"/>
    </source>
</evidence>
<sequence>MKKYLLYLLGGIGLVLIVLYSDWKAVWTYTKSISIEMFLLALILQLLTIILITIQWKFMILWIDKECSFINVFRVNMKGNFVDAITPGVKMGGELARAYEIHNRLKLNLSEAAVVVGLQKTVSLLSFLFLTVISLVWFFINMENQHKVYFNVFFIGVLILTLSLLALILVCIKPNFVKKILSKLPFNIKIKNKLEKFFKEYNLALNKLLIKKDKFLYQMLLGMFIWLLFAFKMGLVVKGFNIKIGFISIAAITYLTYIVGMIPLLPGSIGSFESTMVSLLAIKGVPIEQGIAISVIFRFITFWFEFWISLIVLSIDRLIVNFIKGGKYAGGKT</sequence>
<feature type="transmembrane region" description="Helical" evidence="6">
    <location>
        <begin position="152"/>
        <end position="172"/>
    </location>
</feature>
<evidence type="ECO:0000313" key="7">
    <source>
        <dbReference type="EMBL" id="MBU5438982.1"/>
    </source>
</evidence>
<protein>
    <recommendedName>
        <fullName evidence="6">Phosphatidylglycerol lysyltransferase</fullName>
        <ecNumber evidence="6">2.3.2.3</ecNumber>
    </recommendedName>
    <alternativeName>
        <fullName evidence="6">Lysylphosphatidylglycerol synthase</fullName>
    </alternativeName>
</protein>
<comment type="function">
    <text evidence="6">Catalyzes the transfer of a lysyl group from L-lysyl-tRNA(Lys) to membrane-bound phosphatidylglycerol (PG), which produces lysylphosphatidylglycerol (LPG), a major component of the bacterial membrane with a positive net charge. LPG synthesis contributes to bacterial virulence as it is involved in the resistance mechanism against cationic antimicrobial peptides (CAMP) produces by the host's immune system (defensins, cathelicidins) and by the competing microorganisms.</text>
</comment>
<comment type="subcellular location">
    <subcellularLocation>
        <location evidence="1 6">Cell membrane</location>
        <topology evidence="1 6">Multi-pass membrane protein</topology>
    </subcellularLocation>
</comment>
<evidence type="ECO:0000256" key="4">
    <source>
        <dbReference type="ARBA" id="ARBA00022989"/>
    </source>
</evidence>
<feature type="transmembrane region" description="Helical" evidence="6">
    <location>
        <begin position="215"/>
        <end position="236"/>
    </location>
</feature>
<keyword evidence="5 6" id="KW-0472">Membrane</keyword>
<proteinExistence type="inferred from homology"/>
<keyword evidence="3 6" id="KW-0812">Transmembrane</keyword>
<dbReference type="PANTHER" id="PTHR39087">
    <property type="entry name" value="UPF0104 MEMBRANE PROTEIN MJ1595"/>
    <property type="match status" value="1"/>
</dbReference>
<comment type="catalytic activity">
    <reaction evidence="6">
        <text>L-lysyl-tRNA(Lys) + a 1,2-diacyl-sn-glycero-3-phospho-(1'-sn-glycerol) = a 1,2-diacyl-sn-glycero-3-phospho-1'-(3'-O-L-lysyl)-sn-glycerol + tRNA(Lys)</text>
        <dbReference type="Rhea" id="RHEA:10668"/>
        <dbReference type="Rhea" id="RHEA-COMP:9696"/>
        <dbReference type="Rhea" id="RHEA-COMP:9697"/>
        <dbReference type="ChEBI" id="CHEBI:64716"/>
        <dbReference type="ChEBI" id="CHEBI:75792"/>
        <dbReference type="ChEBI" id="CHEBI:78442"/>
        <dbReference type="ChEBI" id="CHEBI:78529"/>
        <dbReference type="EC" id="2.3.2.3"/>
    </reaction>
</comment>
<feature type="transmembrane region" description="Helical" evidence="6">
    <location>
        <begin position="242"/>
        <end position="265"/>
    </location>
</feature>
<organism evidence="7 8">
    <name type="scientific">Tissierella simiarum</name>
    <dbReference type="NCBI Taxonomy" id="2841534"/>
    <lineage>
        <taxon>Bacteria</taxon>
        <taxon>Bacillati</taxon>
        <taxon>Bacillota</taxon>
        <taxon>Tissierellia</taxon>
        <taxon>Tissierellales</taxon>
        <taxon>Tissierellaceae</taxon>
        <taxon>Tissierella</taxon>
    </lineage>
</organism>
<keyword evidence="6" id="KW-0443">Lipid metabolism</keyword>
<feature type="transmembrane region" description="Helical" evidence="6">
    <location>
        <begin position="33"/>
        <end position="54"/>
    </location>
</feature>
<keyword evidence="6" id="KW-0046">Antibiotic resistance</keyword>
<evidence type="ECO:0000256" key="3">
    <source>
        <dbReference type="ARBA" id="ARBA00022692"/>
    </source>
</evidence>
<feature type="transmembrane region" description="Helical" evidence="6">
    <location>
        <begin position="5"/>
        <end position="21"/>
    </location>
</feature>
<dbReference type="EMBL" id="JAHLPM010000011">
    <property type="protein sequence ID" value="MBU5438982.1"/>
    <property type="molecule type" value="Genomic_DNA"/>
</dbReference>
<gene>
    <name evidence="6" type="primary">mprF</name>
    <name evidence="7" type="ORF">KQI42_13220</name>
</gene>
<name>A0ABS6E7V5_9FIRM</name>
<evidence type="ECO:0000256" key="6">
    <source>
        <dbReference type="RuleBase" id="RU363042"/>
    </source>
</evidence>
<keyword evidence="6" id="KW-0808">Transferase</keyword>
<accession>A0ABS6E7V5</accession>
<dbReference type="NCBIfam" id="TIGR00374">
    <property type="entry name" value="flippase-like domain"/>
    <property type="match status" value="1"/>
</dbReference>
<evidence type="ECO:0000313" key="8">
    <source>
        <dbReference type="Proteomes" id="UP000749471"/>
    </source>
</evidence>
<dbReference type="Pfam" id="PF03706">
    <property type="entry name" value="LPG_synthase_TM"/>
    <property type="match status" value="1"/>
</dbReference>
<dbReference type="InterPro" id="IPR022791">
    <property type="entry name" value="L-PG_synthase/AglD"/>
</dbReference>